<dbReference type="AlphaFoldDB" id="A0A819KI66"/>
<feature type="domain" description="LicD/FKTN/FKRP nucleotidyltransferase" evidence="2">
    <location>
        <begin position="79"/>
        <end position="135"/>
    </location>
</feature>
<dbReference type="PANTHER" id="PTHR43404">
    <property type="entry name" value="LIPOPOLYSACCHARIDE CHOLINEPHOSPHOTRANSFERASE LICD"/>
    <property type="match status" value="1"/>
</dbReference>
<dbReference type="OrthoDB" id="444255at2759"/>
<comment type="caution">
    <text evidence="6">The sequence shown here is derived from an EMBL/GenBank/DDBJ whole genome shotgun (WGS) entry which is preliminary data.</text>
</comment>
<dbReference type="EMBL" id="CAJOBE010004796">
    <property type="protein sequence ID" value="CAF3947501.1"/>
    <property type="molecule type" value="Genomic_DNA"/>
</dbReference>
<dbReference type="Proteomes" id="UP000663889">
    <property type="component" value="Unassembled WGS sequence"/>
</dbReference>
<evidence type="ECO:0000313" key="7">
    <source>
        <dbReference type="Proteomes" id="UP000663874"/>
    </source>
</evidence>
<evidence type="ECO:0000313" key="4">
    <source>
        <dbReference type="EMBL" id="CAF1277516.1"/>
    </source>
</evidence>
<keyword evidence="1" id="KW-1133">Transmembrane helix</keyword>
<keyword evidence="1" id="KW-0472">Membrane</keyword>
<feature type="transmembrane region" description="Helical" evidence="1">
    <location>
        <begin position="6"/>
        <end position="26"/>
    </location>
</feature>
<dbReference type="EMBL" id="CAJNOU010001986">
    <property type="protein sequence ID" value="CAF1277516.1"/>
    <property type="molecule type" value="Genomic_DNA"/>
</dbReference>
<sequence length="253" mass="30455">MNQVNAYFVPITFISLTSFIIGSLFYDHYQRGYLFTSRLSNETIFIEQALKRIQRCNEEDYLRQRALLYTFQTWNHLAHSHHIRYWIAYKTLASYIQHNDLSPYDDDIDIFIIYQDIPRLINLINANYSSIYELKIHPQWFITKVFNRSYTPSEIINFTIQNTRFINHKNNVSINIWPIYKYYNKHILLFVEYHNFDNLILTPIEWIFPLEPCVFSGIRVWCPAQPKKLTTSIYRQTSVYMSCINGSWIKSNQ</sequence>
<evidence type="ECO:0000313" key="5">
    <source>
        <dbReference type="EMBL" id="CAF3928186.1"/>
    </source>
</evidence>
<dbReference type="InterPro" id="IPR052942">
    <property type="entry name" value="LPS_cholinephosphotransferase"/>
</dbReference>
<evidence type="ECO:0000313" key="6">
    <source>
        <dbReference type="EMBL" id="CAF3947501.1"/>
    </source>
</evidence>
<dbReference type="EMBL" id="CAJOAX010004939">
    <property type="protein sequence ID" value="CAF3928186.1"/>
    <property type="molecule type" value="Genomic_DNA"/>
</dbReference>
<reference evidence="6" key="1">
    <citation type="submission" date="2021-02" db="EMBL/GenBank/DDBJ databases">
        <authorList>
            <person name="Nowell W R."/>
        </authorList>
    </citation>
    <scope>NUCLEOTIDE SEQUENCE</scope>
</reference>
<dbReference type="GO" id="GO:0009100">
    <property type="term" value="P:glycoprotein metabolic process"/>
    <property type="evidence" value="ECO:0007669"/>
    <property type="project" value="UniProtKB-ARBA"/>
</dbReference>
<evidence type="ECO:0000259" key="2">
    <source>
        <dbReference type="Pfam" id="PF04991"/>
    </source>
</evidence>
<keyword evidence="1" id="KW-0812">Transmembrane</keyword>
<dbReference type="Proteomes" id="UP000663882">
    <property type="component" value="Unassembled WGS sequence"/>
</dbReference>
<dbReference type="InterPro" id="IPR007074">
    <property type="entry name" value="LicD/FKTN/FKRP_NTP_transf"/>
</dbReference>
<protein>
    <recommendedName>
        <fullName evidence="2">LicD/FKTN/FKRP nucleotidyltransferase domain-containing protein</fullName>
    </recommendedName>
</protein>
<dbReference type="EMBL" id="CAJNOO010002302">
    <property type="protein sequence ID" value="CAF1254922.1"/>
    <property type="molecule type" value="Genomic_DNA"/>
</dbReference>
<gene>
    <name evidence="6" type="ORF">FNK824_LOCUS23026</name>
    <name evidence="5" type="ORF">OTI717_LOCUS25200</name>
    <name evidence="3" type="ORF">RFH988_LOCUS27371</name>
    <name evidence="4" type="ORF">SEV965_LOCUS25081</name>
</gene>
<evidence type="ECO:0000313" key="3">
    <source>
        <dbReference type="EMBL" id="CAF1254922.1"/>
    </source>
</evidence>
<evidence type="ECO:0000256" key="1">
    <source>
        <dbReference type="SAM" id="Phobius"/>
    </source>
</evidence>
<organism evidence="6 7">
    <name type="scientific">Rotaria sordida</name>
    <dbReference type="NCBI Taxonomy" id="392033"/>
    <lineage>
        <taxon>Eukaryota</taxon>
        <taxon>Metazoa</taxon>
        <taxon>Spiralia</taxon>
        <taxon>Gnathifera</taxon>
        <taxon>Rotifera</taxon>
        <taxon>Eurotatoria</taxon>
        <taxon>Bdelloidea</taxon>
        <taxon>Philodinida</taxon>
        <taxon>Philodinidae</taxon>
        <taxon>Rotaria</taxon>
    </lineage>
</organism>
<dbReference type="Proteomes" id="UP000663874">
    <property type="component" value="Unassembled WGS sequence"/>
</dbReference>
<dbReference type="Pfam" id="PF04991">
    <property type="entry name" value="LicD"/>
    <property type="match status" value="1"/>
</dbReference>
<dbReference type="PANTHER" id="PTHR43404:SF1">
    <property type="entry name" value="MNN4P"/>
    <property type="match status" value="1"/>
</dbReference>
<dbReference type="Proteomes" id="UP000663823">
    <property type="component" value="Unassembled WGS sequence"/>
</dbReference>
<name>A0A819KI66_9BILA</name>
<proteinExistence type="predicted"/>
<accession>A0A819KI66</accession>